<feature type="transmembrane region" description="Helical" evidence="1">
    <location>
        <begin position="196"/>
        <end position="215"/>
    </location>
</feature>
<sequence>MKNWDLQIASPIFLLIAIINLGWIVHKEKIKSKSLICLVEIALFWMLLGYMFFKITQYTQANLDFLYANTNTNSYWIGSLFLGLIFLIGQPLGVFLTTICKNRKIWICSAYALTIMWFVLDSSVTSSLTLNLVLIALFFLISTAVPILVLDINEQYFYKINTYALVWVLISFCATSLLIAHVYYEFDFVYLKKVRWIFPAITGSIAILLLILGFVRRSNQQSIGPFELVIREQLPQINLKTMLFLYSLGFLVTLAFILSNSVFVKAQIITNLTSIGFAEGQISLLNRIGTGWFLIPTFLLTYILNKTIINSIGQKNLIFIALFTLFGLYAGMSFISNGIALLIFSILAGFCYVQIIFSLFSIALFWNCRTVKQPVVGYFCSASYFAVFLVKLINGLLLASKSDLMQAIGLQENLINYQEQINEIGSIILACAASVVLVAAVVFNFSSKYLLADFRNYKFAIQNLKAIIKNSIKQKTKTQIDFKNQTTD</sequence>
<keyword evidence="1" id="KW-0472">Membrane</keyword>
<reference evidence="2 3" key="1">
    <citation type="submission" date="2017-11" db="EMBL/GenBank/DDBJ databases">
        <title>Complete genome sequence of Spiroplasma clarkii CN-5 (DSM 19994).</title>
        <authorList>
            <person name="Tsai Y.-M."/>
            <person name="Chang A."/>
            <person name="Lo W.-S."/>
            <person name="Kuo C.-H."/>
        </authorList>
    </citation>
    <scope>NUCLEOTIDE SEQUENCE [LARGE SCALE GENOMIC DNA]</scope>
    <source>
        <strain evidence="2 3">CN-5</strain>
    </source>
</reference>
<feature type="transmembrane region" description="Helical" evidence="1">
    <location>
        <begin position="35"/>
        <end position="55"/>
    </location>
</feature>
<dbReference type="InterPro" id="IPR036259">
    <property type="entry name" value="MFS_trans_sf"/>
</dbReference>
<feature type="transmembrane region" description="Helical" evidence="1">
    <location>
        <begin position="284"/>
        <end position="304"/>
    </location>
</feature>
<evidence type="ECO:0000313" key="2">
    <source>
        <dbReference type="EMBL" id="ATX71386.1"/>
    </source>
</evidence>
<dbReference type="RefSeq" id="WP_100254924.1">
    <property type="nucleotide sequence ID" value="NZ_CP024870.1"/>
</dbReference>
<organism evidence="2 3">
    <name type="scientific">Spiroplasma clarkii</name>
    <dbReference type="NCBI Taxonomy" id="2139"/>
    <lineage>
        <taxon>Bacteria</taxon>
        <taxon>Bacillati</taxon>
        <taxon>Mycoplasmatota</taxon>
        <taxon>Mollicutes</taxon>
        <taxon>Entomoplasmatales</taxon>
        <taxon>Spiroplasmataceae</taxon>
        <taxon>Spiroplasma</taxon>
    </lineage>
</organism>
<dbReference type="AlphaFoldDB" id="A0A2K8KQ16"/>
<protein>
    <recommendedName>
        <fullName evidence="4">MFS transporter</fullName>
    </recommendedName>
</protein>
<feature type="transmembrane region" description="Helical" evidence="1">
    <location>
        <begin position="162"/>
        <end position="184"/>
    </location>
</feature>
<dbReference type="Proteomes" id="UP000231179">
    <property type="component" value="Chromosome"/>
</dbReference>
<feature type="transmembrane region" description="Helical" evidence="1">
    <location>
        <begin position="316"/>
        <end position="335"/>
    </location>
</feature>
<feature type="transmembrane region" description="Helical" evidence="1">
    <location>
        <begin position="424"/>
        <end position="445"/>
    </location>
</feature>
<feature type="transmembrane region" description="Helical" evidence="1">
    <location>
        <begin position="104"/>
        <end position="120"/>
    </location>
</feature>
<name>A0A2K8KQ16_9MOLU</name>
<evidence type="ECO:0000313" key="3">
    <source>
        <dbReference type="Proteomes" id="UP000231179"/>
    </source>
</evidence>
<dbReference type="EMBL" id="CP024870">
    <property type="protein sequence ID" value="ATX71386.1"/>
    <property type="molecule type" value="Genomic_DNA"/>
</dbReference>
<keyword evidence="1" id="KW-0812">Transmembrane</keyword>
<gene>
    <name evidence="2" type="ORF">SCLAR_v1c10860</name>
</gene>
<feature type="transmembrane region" description="Helical" evidence="1">
    <location>
        <begin position="6"/>
        <end position="23"/>
    </location>
</feature>
<feature type="transmembrane region" description="Helical" evidence="1">
    <location>
        <begin position="378"/>
        <end position="399"/>
    </location>
</feature>
<dbReference type="SUPFAM" id="SSF103473">
    <property type="entry name" value="MFS general substrate transporter"/>
    <property type="match status" value="1"/>
</dbReference>
<feature type="transmembrane region" description="Helical" evidence="1">
    <location>
        <begin position="341"/>
        <end position="366"/>
    </location>
</feature>
<evidence type="ECO:0000256" key="1">
    <source>
        <dbReference type="SAM" id="Phobius"/>
    </source>
</evidence>
<keyword evidence="3" id="KW-1185">Reference proteome</keyword>
<keyword evidence="1" id="KW-1133">Transmembrane helix</keyword>
<feature type="transmembrane region" description="Helical" evidence="1">
    <location>
        <begin position="243"/>
        <end position="264"/>
    </location>
</feature>
<accession>A0A2K8KQ16</accession>
<proteinExistence type="predicted"/>
<evidence type="ECO:0008006" key="4">
    <source>
        <dbReference type="Google" id="ProtNLM"/>
    </source>
</evidence>
<feature type="transmembrane region" description="Helical" evidence="1">
    <location>
        <begin position="75"/>
        <end position="97"/>
    </location>
</feature>
<feature type="transmembrane region" description="Helical" evidence="1">
    <location>
        <begin position="132"/>
        <end position="150"/>
    </location>
</feature>